<feature type="domain" description="HTH cro/C1-type" evidence="1">
    <location>
        <begin position="46"/>
        <end position="100"/>
    </location>
</feature>
<evidence type="ECO:0000313" key="3">
    <source>
        <dbReference type="Proteomes" id="UP000318693"/>
    </source>
</evidence>
<dbReference type="EMBL" id="VJXR01000001">
    <property type="protein sequence ID" value="TRW47607.1"/>
    <property type="molecule type" value="Genomic_DNA"/>
</dbReference>
<dbReference type="InterPro" id="IPR001387">
    <property type="entry name" value="Cro/C1-type_HTH"/>
</dbReference>
<name>A0A552WXV9_9MICO</name>
<protein>
    <submittedName>
        <fullName evidence="2">Helix-turn-helix transcriptional regulator</fullName>
    </submittedName>
</protein>
<dbReference type="RefSeq" id="WP_143416561.1">
    <property type="nucleotide sequence ID" value="NZ_VJXR01000001.1"/>
</dbReference>
<dbReference type="Gene3D" id="1.10.260.40">
    <property type="entry name" value="lambda repressor-like DNA-binding domains"/>
    <property type="match status" value="1"/>
</dbReference>
<organism evidence="2 3">
    <name type="scientific">Georgenia yuyongxinii</name>
    <dbReference type="NCBI Taxonomy" id="2589797"/>
    <lineage>
        <taxon>Bacteria</taxon>
        <taxon>Bacillati</taxon>
        <taxon>Actinomycetota</taxon>
        <taxon>Actinomycetes</taxon>
        <taxon>Micrococcales</taxon>
        <taxon>Bogoriellaceae</taxon>
        <taxon>Georgenia</taxon>
    </lineage>
</organism>
<dbReference type="InterPro" id="IPR010982">
    <property type="entry name" value="Lambda_DNA-bd_dom_sf"/>
</dbReference>
<dbReference type="GO" id="GO:0003677">
    <property type="term" value="F:DNA binding"/>
    <property type="evidence" value="ECO:0007669"/>
    <property type="project" value="InterPro"/>
</dbReference>
<dbReference type="SMART" id="SM00530">
    <property type="entry name" value="HTH_XRE"/>
    <property type="match status" value="1"/>
</dbReference>
<dbReference type="CDD" id="cd00093">
    <property type="entry name" value="HTH_XRE"/>
    <property type="match status" value="1"/>
</dbReference>
<evidence type="ECO:0000259" key="1">
    <source>
        <dbReference type="PROSITE" id="PS50943"/>
    </source>
</evidence>
<accession>A0A552WXV9</accession>
<dbReference type="PROSITE" id="PS50943">
    <property type="entry name" value="HTH_CROC1"/>
    <property type="match status" value="1"/>
</dbReference>
<dbReference type="AlphaFoldDB" id="A0A552WXV9"/>
<sequence>MATRSFDEIANAARAAWDPAVTEFAAGLGAYLEAEVTEQLRLGRQLADARRAAHLTQQQLSDRSHVGQAEISRIERGLGNPTRDTIIRLTAAMGAELAVIPGKRPLVSA</sequence>
<proteinExistence type="predicted"/>
<reference evidence="2 3" key="1">
    <citation type="submission" date="2019-07" db="EMBL/GenBank/DDBJ databases">
        <title>Georgenia wutianyii sp. nov. and Georgenia *** sp. nov. isolated from plateau pika (Ochotona curzoniae) in the Qinghai-Tibet plateau of China.</title>
        <authorList>
            <person name="Tian Z."/>
        </authorList>
    </citation>
    <scope>NUCLEOTIDE SEQUENCE [LARGE SCALE GENOMIC DNA]</scope>
    <source>
        <strain evidence="2 3">Z446</strain>
    </source>
</reference>
<comment type="caution">
    <text evidence="2">The sequence shown here is derived from an EMBL/GenBank/DDBJ whole genome shotgun (WGS) entry which is preliminary data.</text>
</comment>
<gene>
    <name evidence="2" type="ORF">FJ693_00420</name>
</gene>
<dbReference type="Pfam" id="PF01381">
    <property type="entry name" value="HTH_3"/>
    <property type="match status" value="1"/>
</dbReference>
<evidence type="ECO:0000313" key="2">
    <source>
        <dbReference type="EMBL" id="TRW47607.1"/>
    </source>
</evidence>
<dbReference type="Proteomes" id="UP000318693">
    <property type="component" value="Unassembled WGS sequence"/>
</dbReference>
<keyword evidence="3" id="KW-1185">Reference proteome</keyword>
<dbReference type="SUPFAM" id="SSF47413">
    <property type="entry name" value="lambda repressor-like DNA-binding domains"/>
    <property type="match status" value="1"/>
</dbReference>